<dbReference type="KEGG" id="saci:Sinac_0627"/>
<dbReference type="eggNOG" id="ENOG5032WYG">
    <property type="taxonomic scope" value="Bacteria"/>
</dbReference>
<keyword evidence="2" id="KW-1185">Reference proteome</keyword>
<dbReference type="Proteomes" id="UP000010798">
    <property type="component" value="Chromosome"/>
</dbReference>
<evidence type="ECO:0000313" key="2">
    <source>
        <dbReference type="Proteomes" id="UP000010798"/>
    </source>
</evidence>
<proteinExistence type="predicted"/>
<reference evidence="1 2" key="1">
    <citation type="submission" date="2012-02" db="EMBL/GenBank/DDBJ databases">
        <title>Complete sequence of chromosome of Singulisphaera acidiphila DSM 18658.</title>
        <authorList>
            <consortium name="US DOE Joint Genome Institute (JGI-PGF)"/>
            <person name="Lucas S."/>
            <person name="Copeland A."/>
            <person name="Lapidus A."/>
            <person name="Glavina del Rio T."/>
            <person name="Dalin E."/>
            <person name="Tice H."/>
            <person name="Bruce D."/>
            <person name="Goodwin L."/>
            <person name="Pitluck S."/>
            <person name="Peters L."/>
            <person name="Ovchinnikova G."/>
            <person name="Chertkov O."/>
            <person name="Kyrpides N."/>
            <person name="Mavromatis K."/>
            <person name="Ivanova N."/>
            <person name="Brettin T."/>
            <person name="Detter J.C."/>
            <person name="Han C."/>
            <person name="Larimer F."/>
            <person name="Land M."/>
            <person name="Hauser L."/>
            <person name="Markowitz V."/>
            <person name="Cheng J.-F."/>
            <person name="Hugenholtz P."/>
            <person name="Woyke T."/>
            <person name="Wu D."/>
            <person name="Tindall B."/>
            <person name="Pomrenke H."/>
            <person name="Brambilla E."/>
            <person name="Klenk H.-P."/>
            <person name="Eisen J.A."/>
        </authorList>
    </citation>
    <scope>NUCLEOTIDE SEQUENCE [LARGE SCALE GENOMIC DNA]</scope>
    <source>
        <strain evidence="2">ATCC BAA-1392 / DSM 18658 / VKM B-2454 / MOB10</strain>
    </source>
</reference>
<evidence type="ECO:0000313" key="1">
    <source>
        <dbReference type="EMBL" id="AGA25042.1"/>
    </source>
</evidence>
<protein>
    <submittedName>
        <fullName evidence="1">Uncharacterized protein</fullName>
    </submittedName>
</protein>
<name>L0D726_SINAD</name>
<dbReference type="HOGENOM" id="CLU_1249669_0_0_0"/>
<organism evidence="1 2">
    <name type="scientific">Singulisphaera acidiphila (strain ATCC BAA-1392 / DSM 18658 / VKM B-2454 / MOB10)</name>
    <dbReference type="NCBI Taxonomy" id="886293"/>
    <lineage>
        <taxon>Bacteria</taxon>
        <taxon>Pseudomonadati</taxon>
        <taxon>Planctomycetota</taxon>
        <taxon>Planctomycetia</taxon>
        <taxon>Isosphaerales</taxon>
        <taxon>Isosphaeraceae</taxon>
        <taxon>Singulisphaera</taxon>
    </lineage>
</organism>
<accession>L0D726</accession>
<sequence>MVVPVHNLEDAIGRLYDSFSTVPKPHCIDGCPCCIDRKSVGTLLEKRLRCLTPDDLSSYASSAFLTVGEAADYLYFLPRILDITAREPSWWPRSEVTGRAIRAARPDAWTAGQRAALNDYLGAVVDAAIESGDYDRLDGWICAVASMGFDVRPLLGRIAECPAAVLAYFEENAEGLPRRKLANTFWEPPCPGHDAVVAWFYSAEVAKIPFEAYGYVLTAAE</sequence>
<dbReference type="AlphaFoldDB" id="L0D726"/>
<dbReference type="EMBL" id="CP003364">
    <property type="protein sequence ID" value="AGA25042.1"/>
    <property type="molecule type" value="Genomic_DNA"/>
</dbReference>
<gene>
    <name evidence="1" type="ordered locus">Sinac_0627</name>
</gene>